<organism evidence="10 11">
    <name type="scientific">Stieleria varia</name>
    <dbReference type="NCBI Taxonomy" id="2528005"/>
    <lineage>
        <taxon>Bacteria</taxon>
        <taxon>Pseudomonadati</taxon>
        <taxon>Planctomycetota</taxon>
        <taxon>Planctomycetia</taxon>
        <taxon>Pirellulales</taxon>
        <taxon>Pirellulaceae</taxon>
        <taxon>Stieleria</taxon>
    </lineage>
</organism>
<keyword evidence="11" id="KW-1185">Reference proteome</keyword>
<dbReference type="GO" id="GO:0047753">
    <property type="term" value="F:choline-sulfatase activity"/>
    <property type="evidence" value="ECO:0007669"/>
    <property type="project" value="UniProtKB-EC"/>
</dbReference>
<feature type="region of interest" description="Disordered" evidence="7">
    <location>
        <begin position="479"/>
        <end position="543"/>
    </location>
</feature>
<evidence type="ECO:0000256" key="3">
    <source>
        <dbReference type="ARBA" id="ARBA00022723"/>
    </source>
</evidence>
<comment type="similarity">
    <text evidence="2">Belongs to the sulfatase family.</text>
</comment>
<comment type="caution">
    <text evidence="10">The sequence shown here is derived from an EMBL/GenBank/DDBJ whole genome shotgun (WGS) entry which is preliminary data.</text>
</comment>
<dbReference type="InterPro" id="IPR018247">
    <property type="entry name" value="EF_Hand_1_Ca_BS"/>
</dbReference>
<dbReference type="PROSITE" id="PS50222">
    <property type="entry name" value="EF_HAND_2"/>
    <property type="match status" value="1"/>
</dbReference>
<dbReference type="Gene3D" id="3.40.720.10">
    <property type="entry name" value="Alkaline Phosphatase, subunit A"/>
    <property type="match status" value="1"/>
</dbReference>
<keyword evidence="4 8" id="KW-0732">Signal</keyword>
<evidence type="ECO:0000256" key="1">
    <source>
        <dbReference type="ARBA" id="ARBA00001913"/>
    </source>
</evidence>
<dbReference type="SUPFAM" id="SSF53649">
    <property type="entry name" value="Alkaline phosphatase-like"/>
    <property type="match status" value="1"/>
</dbReference>
<evidence type="ECO:0000256" key="2">
    <source>
        <dbReference type="ARBA" id="ARBA00008779"/>
    </source>
</evidence>
<keyword evidence="5 10" id="KW-0378">Hydrolase</keyword>
<dbReference type="PROSITE" id="PS00523">
    <property type="entry name" value="SULFATASE_1"/>
    <property type="match status" value="1"/>
</dbReference>
<evidence type="ECO:0000256" key="8">
    <source>
        <dbReference type="SAM" id="SignalP"/>
    </source>
</evidence>
<dbReference type="SUPFAM" id="SSF47473">
    <property type="entry name" value="EF-hand"/>
    <property type="match status" value="1"/>
</dbReference>
<feature type="compositionally biased region" description="Basic and acidic residues" evidence="7">
    <location>
        <begin position="509"/>
        <end position="543"/>
    </location>
</feature>
<evidence type="ECO:0000313" key="10">
    <source>
        <dbReference type="EMBL" id="TWU05871.1"/>
    </source>
</evidence>
<proteinExistence type="inferred from homology"/>
<dbReference type="Pfam" id="PF13202">
    <property type="entry name" value="EF-hand_5"/>
    <property type="match status" value="2"/>
</dbReference>
<protein>
    <submittedName>
        <fullName evidence="10">Choline-sulfatase</fullName>
        <ecNumber evidence="10">3.1.6.6</ecNumber>
    </submittedName>
</protein>
<keyword evidence="3" id="KW-0479">Metal-binding</keyword>
<feature type="domain" description="EF-hand" evidence="9">
    <location>
        <begin position="539"/>
        <end position="570"/>
    </location>
</feature>
<dbReference type="Gene3D" id="1.10.238.10">
    <property type="entry name" value="EF-hand"/>
    <property type="match status" value="1"/>
</dbReference>
<feature type="chain" id="PRO_5022979016" evidence="8">
    <location>
        <begin position="19"/>
        <end position="570"/>
    </location>
</feature>
<dbReference type="InterPro" id="IPR035874">
    <property type="entry name" value="IDS"/>
</dbReference>
<dbReference type="InterPro" id="IPR000917">
    <property type="entry name" value="Sulfatase_N"/>
</dbReference>
<evidence type="ECO:0000256" key="7">
    <source>
        <dbReference type="SAM" id="MobiDB-lite"/>
    </source>
</evidence>
<dbReference type="InterPro" id="IPR002048">
    <property type="entry name" value="EF_hand_dom"/>
</dbReference>
<feature type="signal peptide" evidence="8">
    <location>
        <begin position="1"/>
        <end position="18"/>
    </location>
</feature>
<dbReference type="InterPro" id="IPR011992">
    <property type="entry name" value="EF-hand-dom_pair"/>
</dbReference>
<dbReference type="PANTHER" id="PTHR45953:SF1">
    <property type="entry name" value="IDURONATE 2-SULFATASE"/>
    <property type="match status" value="1"/>
</dbReference>
<keyword evidence="6" id="KW-0106">Calcium</keyword>
<dbReference type="InterPro" id="IPR017850">
    <property type="entry name" value="Alkaline_phosphatase_core_sf"/>
</dbReference>
<dbReference type="EC" id="3.1.6.6" evidence="10"/>
<dbReference type="InterPro" id="IPR024607">
    <property type="entry name" value="Sulfatase_CS"/>
</dbReference>
<dbReference type="GO" id="GO:0005509">
    <property type="term" value="F:calcium ion binding"/>
    <property type="evidence" value="ECO:0007669"/>
    <property type="project" value="InterPro"/>
</dbReference>
<dbReference type="PANTHER" id="PTHR45953">
    <property type="entry name" value="IDURONATE 2-SULFATASE"/>
    <property type="match status" value="1"/>
</dbReference>
<accession>A0A5C6B2W0</accession>
<name>A0A5C6B2W0_9BACT</name>
<reference evidence="10 11" key="1">
    <citation type="submission" date="2019-02" db="EMBL/GenBank/DDBJ databases">
        <title>Deep-cultivation of Planctomycetes and their phenomic and genomic characterization uncovers novel biology.</title>
        <authorList>
            <person name="Wiegand S."/>
            <person name="Jogler M."/>
            <person name="Boedeker C."/>
            <person name="Pinto D."/>
            <person name="Vollmers J."/>
            <person name="Rivas-Marin E."/>
            <person name="Kohn T."/>
            <person name="Peeters S.H."/>
            <person name="Heuer A."/>
            <person name="Rast P."/>
            <person name="Oberbeckmann S."/>
            <person name="Bunk B."/>
            <person name="Jeske O."/>
            <person name="Meyerdierks A."/>
            <person name="Storesund J.E."/>
            <person name="Kallscheuer N."/>
            <person name="Luecker S."/>
            <person name="Lage O.M."/>
            <person name="Pohl T."/>
            <person name="Merkel B.J."/>
            <person name="Hornburger P."/>
            <person name="Mueller R.-W."/>
            <person name="Bruemmer F."/>
            <person name="Labrenz M."/>
            <person name="Spormann A.M."/>
            <person name="Op Den Camp H."/>
            <person name="Overmann J."/>
            <person name="Amann R."/>
            <person name="Jetten M.S.M."/>
            <person name="Mascher T."/>
            <person name="Medema M.H."/>
            <person name="Devos D.P."/>
            <person name="Kaster A.-K."/>
            <person name="Ovreas L."/>
            <person name="Rohde M."/>
            <person name="Galperin M.Y."/>
            <person name="Jogler C."/>
        </authorList>
    </citation>
    <scope>NUCLEOTIDE SEQUENCE [LARGE SCALE GENOMIC DNA]</scope>
    <source>
        <strain evidence="10 11">Pla52n</strain>
    </source>
</reference>
<dbReference type="PROSITE" id="PS00018">
    <property type="entry name" value="EF_HAND_1"/>
    <property type="match status" value="1"/>
</dbReference>
<dbReference type="CDD" id="cd00051">
    <property type="entry name" value="EFh"/>
    <property type="match status" value="1"/>
</dbReference>
<dbReference type="Proteomes" id="UP000320176">
    <property type="component" value="Unassembled WGS sequence"/>
</dbReference>
<dbReference type="Pfam" id="PF00884">
    <property type="entry name" value="Sulfatase"/>
    <property type="match status" value="1"/>
</dbReference>
<dbReference type="CDD" id="cd16030">
    <property type="entry name" value="iduronate-2-sulfatase"/>
    <property type="match status" value="1"/>
</dbReference>
<dbReference type="GO" id="GO:0004423">
    <property type="term" value="F:iduronate-2-sulfatase activity"/>
    <property type="evidence" value="ECO:0007669"/>
    <property type="project" value="InterPro"/>
</dbReference>
<evidence type="ECO:0000259" key="9">
    <source>
        <dbReference type="PROSITE" id="PS50222"/>
    </source>
</evidence>
<dbReference type="EMBL" id="SJPN01000002">
    <property type="protein sequence ID" value="TWU05871.1"/>
    <property type="molecule type" value="Genomic_DNA"/>
</dbReference>
<evidence type="ECO:0000313" key="11">
    <source>
        <dbReference type="Proteomes" id="UP000320176"/>
    </source>
</evidence>
<evidence type="ECO:0000256" key="6">
    <source>
        <dbReference type="ARBA" id="ARBA00022837"/>
    </source>
</evidence>
<comment type="cofactor">
    <cofactor evidence="1">
        <name>Ca(2+)</name>
        <dbReference type="ChEBI" id="CHEBI:29108"/>
    </cofactor>
</comment>
<dbReference type="AlphaFoldDB" id="A0A5C6B2W0"/>
<evidence type="ECO:0000256" key="4">
    <source>
        <dbReference type="ARBA" id="ARBA00022729"/>
    </source>
</evidence>
<gene>
    <name evidence="10" type="primary">betC_5</name>
    <name evidence="10" type="ORF">Pla52n_15860</name>
</gene>
<dbReference type="OrthoDB" id="9782218at2"/>
<feature type="compositionally biased region" description="Polar residues" evidence="7">
    <location>
        <begin position="481"/>
        <end position="490"/>
    </location>
</feature>
<dbReference type="GO" id="GO:0005737">
    <property type="term" value="C:cytoplasm"/>
    <property type="evidence" value="ECO:0007669"/>
    <property type="project" value="TreeGrafter"/>
</dbReference>
<sequence precursor="true">MRPIVFLVLAFAVTHASAAKPNVLLICVDDLKPTLGCYGDPVAQTPHIDSIAARGVQFNKAYCNQAVCSPSRNALMTGLRPQTIGVYDLPTFFRNGAPDAITLGQFLKSNGYHAESLGKIYHRGHGNGDDADTWSVPHWNPPGPTYQLPKSTADVQVTADGKKRYASTERADVADDSYADGQTAIEAAKRIKAAAAQPDQPFFLAVGFIRPHLPFVAPEKYWAMYDPNELPMPELDSPPKNAPSFAPTTWGELRNYSDIPAKGTLTSETTRHLIHGYYAATSYTDAQVGLVLKTLSETGLDDNTLIVFWGDHGWHLGDHGMWCKHTNYEQAARIPLIIATPDRQSAGSKTDALIETVDIYPTVAALARLGTPPGLDGVSQAAVISDPTAHVRDHAIGVYPRSGRLGRAIRTQDYRLVQWRRFGADESEDLYELYDYVNDPLETENRIDQLPTVAAELKALLAQHPDPRPPVPNKLKYNGAQFKSQTNTKAASAKKDSTMPFSELTPEQQRQKREQWFDGRDADGDGKITRKEFGAKQDADSDALDSRFARYDTDGDGALSREEFVAAGKK</sequence>
<evidence type="ECO:0000256" key="5">
    <source>
        <dbReference type="ARBA" id="ARBA00022801"/>
    </source>
</evidence>